<feature type="binding site" evidence="10">
    <location>
        <begin position="541"/>
        <end position="548"/>
    </location>
    <ligand>
        <name>ATP</name>
        <dbReference type="ChEBI" id="CHEBI:30616"/>
    </ligand>
</feature>
<dbReference type="GO" id="GO:0005524">
    <property type="term" value="F:ATP binding"/>
    <property type="evidence" value="ECO:0007669"/>
    <property type="project" value="UniProtKB-UniRule"/>
</dbReference>
<keyword evidence="3 10" id="KW-0547">Nucleotide-binding</keyword>
<feature type="compositionally biased region" description="Basic and acidic residues" evidence="13">
    <location>
        <begin position="824"/>
        <end position="834"/>
    </location>
</feature>
<dbReference type="SMART" id="SM00464">
    <property type="entry name" value="LON"/>
    <property type="match status" value="1"/>
</dbReference>
<comment type="catalytic activity">
    <reaction evidence="9 10">
        <text>Hydrolysis of proteins in presence of ATP.</text>
        <dbReference type="EC" id="3.4.21.53"/>
    </reaction>
</comment>
<dbReference type="InterPro" id="IPR003959">
    <property type="entry name" value="ATPase_AAA_core"/>
</dbReference>
<evidence type="ECO:0000256" key="13">
    <source>
        <dbReference type="SAM" id="MobiDB-lite"/>
    </source>
</evidence>
<keyword evidence="12" id="KW-0175">Coiled coil</keyword>
<reference evidence="16 17" key="1">
    <citation type="journal article" date="2012" name="G3 (Bethesda)">
        <title>Pichia sorbitophila, an interspecies yeast hybrid reveals early steps of genome resolution following polyploidization.</title>
        <authorList>
            <person name="Leh Louis V."/>
            <person name="Despons L."/>
            <person name="Friedrich A."/>
            <person name="Martin T."/>
            <person name="Durrens P."/>
            <person name="Casaregola S."/>
            <person name="Neuveglise C."/>
            <person name="Fairhead C."/>
            <person name="Marck C."/>
            <person name="Cruz J.A."/>
            <person name="Straub M.L."/>
            <person name="Kugler V."/>
            <person name="Sacerdot C."/>
            <person name="Uzunov Z."/>
            <person name="Thierry A."/>
            <person name="Weiss S."/>
            <person name="Bleykasten C."/>
            <person name="De Montigny J."/>
            <person name="Jacques N."/>
            <person name="Jung P."/>
            <person name="Lemaire M."/>
            <person name="Mallet S."/>
            <person name="Morel G."/>
            <person name="Richard G.F."/>
            <person name="Sarkar A."/>
            <person name="Savel G."/>
            <person name="Schacherer J."/>
            <person name="Seret M.L."/>
            <person name="Talla E."/>
            <person name="Samson G."/>
            <person name="Jubin C."/>
            <person name="Poulain J."/>
            <person name="Vacherie B."/>
            <person name="Barbe V."/>
            <person name="Pelletier E."/>
            <person name="Sherman D.J."/>
            <person name="Westhof E."/>
            <person name="Weissenbach J."/>
            <person name="Baret P.V."/>
            <person name="Wincker P."/>
            <person name="Gaillardin C."/>
            <person name="Dujon B."/>
            <person name="Souciet J.L."/>
        </authorList>
    </citation>
    <scope>NUCLEOTIDE SEQUENCE [LARGE SCALE GENOMIC DNA]</scope>
    <source>
        <strain evidence="17">ATCC MYA-4447 / BCRC 22081 / CBS 7064 / NBRC 10061 / NRRL Y-12695</strain>
    </source>
</reference>
<dbReference type="InterPro" id="IPR054594">
    <property type="entry name" value="Lon_lid"/>
</dbReference>
<dbReference type="InterPro" id="IPR014721">
    <property type="entry name" value="Ribsml_uS5_D2-typ_fold_subgr"/>
</dbReference>
<dbReference type="InterPro" id="IPR020568">
    <property type="entry name" value="Ribosomal_Su5_D2-typ_SF"/>
</dbReference>
<feature type="coiled-coil region" evidence="12">
    <location>
        <begin position="446"/>
        <end position="473"/>
    </location>
</feature>
<keyword evidence="6 10" id="KW-0067">ATP-binding</keyword>
<keyword evidence="7 10" id="KW-0238">DNA-binding</keyword>
<evidence type="ECO:0000256" key="7">
    <source>
        <dbReference type="ARBA" id="ARBA00023125"/>
    </source>
</evidence>
<dbReference type="HAMAP" id="MF_03120">
    <property type="entry name" value="lonm_euk"/>
    <property type="match status" value="1"/>
</dbReference>
<dbReference type="GO" id="GO:0051131">
    <property type="term" value="P:chaperone-mediated protein complex assembly"/>
    <property type="evidence" value="ECO:0007669"/>
    <property type="project" value="UniProtKB-UniRule"/>
</dbReference>
<evidence type="ECO:0000256" key="1">
    <source>
        <dbReference type="ARBA" id="ARBA00004305"/>
    </source>
</evidence>
<dbReference type="InterPro" id="IPR008269">
    <property type="entry name" value="Lon_proteolytic"/>
</dbReference>
<dbReference type="FunFam" id="3.40.50.300:FF:000021">
    <property type="entry name" value="Lon protease homolog"/>
    <property type="match status" value="1"/>
</dbReference>
<dbReference type="PRINTS" id="PR00830">
    <property type="entry name" value="ENDOLAPTASE"/>
</dbReference>
<dbReference type="SMART" id="SM00382">
    <property type="entry name" value="AAA"/>
    <property type="match status" value="1"/>
</dbReference>
<evidence type="ECO:0000256" key="3">
    <source>
        <dbReference type="ARBA" id="ARBA00022741"/>
    </source>
</evidence>
<comment type="subunit">
    <text evidence="10">Homohexamer or homoheptamer. Organized in a ring with a central cavity.</text>
</comment>
<dbReference type="Gene3D" id="3.30.230.10">
    <property type="match status" value="1"/>
</dbReference>
<dbReference type="InterPro" id="IPR003111">
    <property type="entry name" value="Lon_prtase_N"/>
</dbReference>
<dbReference type="GO" id="GO:0007005">
    <property type="term" value="P:mitochondrion organization"/>
    <property type="evidence" value="ECO:0007669"/>
    <property type="project" value="TreeGrafter"/>
</dbReference>
<dbReference type="InterPro" id="IPR027503">
    <property type="entry name" value="Lonm_euk"/>
</dbReference>
<dbReference type="GO" id="GO:0034599">
    <property type="term" value="P:cellular response to oxidative stress"/>
    <property type="evidence" value="ECO:0007669"/>
    <property type="project" value="UniProtKB-UniRule"/>
</dbReference>
<keyword evidence="2 10" id="KW-0645">Protease</keyword>
<dbReference type="GO" id="GO:0005759">
    <property type="term" value="C:mitochondrial matrix"/>
    <property type="evidence" value="ECO:0007669"/>
    <property type="project" value="UniProtKB-SubCell"/>
</dbReference>
<protein>
    <recommendedName>
        <fullName evidence="10">Lon protease homolog, mitochondrial</fullName>
        <ecNumber evidence="10">3.4.21.53</ecNumber>
    </recommendedName>
</protein>
<feature type="compositionally biased region" description="Basic and acidic residues" evidence="13">
    <location>
        <begin position="783"/>
        <end position="814"/>
    </location>
</feature>
<dbReference type="OMA" id="VLDCVPM"/>
<dbReference type="Gene3D" id="2.30.130.40">
    <property type="entry name" value="LON domain-like"/>
    <property type="match status" value="1"/>
</dbReference>
<dbReference type="GO" id="GO:0016887">
    <property type="term" value="F:ATP hydrolysis activity"/>
    <property type="evidence" value="ECO:0007669"/>
    <property type="project" value="UniProtKB-UniRule"/>
</dbReference>
<dbReference type="PANTHER" id="PTHR43718:SF2">
    <property type="entry name" value="LON PROTEASE HOMOLOG, MITOCHONDRIAL"/>
    <property type="match status" value="1"/>
</dbReference>
<comment type="function">
    <text evidence="10">ATP-dependent serine protease that mediates the selective degradation of misfolded, unassembled or oxidatively damaged polypeptides as well as certain short-lived regulatory proteins in the mitochondrial matrix. May also have a chaperone function in the assembly of inner membrane protein complexes. Participates in the regulation of mitochondrial gene expression and in the maintenance of the integrity of the mitochondrial genome. Binds to mitochondrial DNA in a site-specific manner.</text>
</comment>
<evidence type="ECO:0000256" key="5">
    <source>
        <dbReference type="ARBA" id="ARBA00022825"/>
    </source>
</evidence>
<accession>G8Y3R4</accession>
<evidence type="ECO:0000259" key="14">
    <source>
        <dbReference type="PROSITE" id="PS51786"/>
    </source>
</evidence>
<feature type="compositionally biased region" description="Low complexity" evidence="13">
    <location>
        <begin position="134"/>
        <end position="143"/>
    </location>
</feature>
<evidence type="ECO:0000256" key="6">
    <source>
        <dbReference type="ARBA" id="ARBA00022840"/>
    </source>
</evidence>
<dbReference type="Gene3D" id="1.10.8.60">
    <property type="match status" value="1"/>
</dbReference>
<dbReference type="NCBIfam" id="TIGR00763">
    <property type="entry name" value="lon"/>
    <property type="match status" value="1"/>
</dbReference>
<dbReference type="Pfam" id="PF02190">
    <property type="entry name" value="LON_substr_bdg"/>
    <property type="match status" value="1"/>
</dbReference>
<dbReference type="Proteomes" id="UP000005222">
    <property type="component" value="Chromosome M"/>
</dbReference>
<dbReference type="Pfam" id="PF22667">
    <property type="entry name" value="Lon_lid"/>
    <property type="match status" value="1"/>
</dbReference>
<feature type="compositionally biased region" description="Basic and acidic residues" evidence="13">
    <location>
        <begin position="757"/>
        <end position="772"/>
    </location>
</feature>
<keyword evidence="4 10" id="KW-0378">Hydrolase</keyword>
<gene>
    <name evidence="16" type="primary">Piso0_004920</name>
    <name evidence="10" type="synonym">PIM1</name>
    <name evidence="16" type="ORF">GNLVRS01_PISO0M03862g</name>
</gene>
<dbReference type="GO" id="GO:0004252">
    <property type="term" value="F:serine-type endopeptidase activity"/>
    <property type="evidence" value="ECO:0007669"/>
    <property type="project" value="UniProtKB-UniRule"/>
</dbReference>
<dbReference type="HOGENOM" id="CLU_004109_1_0_1"/>
<dbReference type="OrthoDB" id="2411602at2759"/>
<keyword evidence="5 10" id="KW-0720">Serine protease</keyword>
<evidence type="ECO:0000256" key="2">
    <source>
        <dbReference type="ARBA" id="ARBA00022670"/>
    </source>
</evidence>
<evidence type="ECO:0000256" key="9">
    <source>
        <dbReference type="ARBA" id="ARBA00050665"/>
    </source>
</evidence>
<dbReference type="InterPro" id="IPR015947">
    <property type="entry name" value="PUA-like_sf"/>
</dbReference>
<dbReference type="AlphaFoldDB" id="G8Y3R4"/>
<comment type="similarity">
    <text evidence="10 11">Belongs to the peptidase S16 family.</text>
</comment>
<keyword evidence="8 10" id="KW-0496">Mitochondrion</keyword>
<feature type="region of interest" description="Disordered" evidence="13">
    <location>
        <begin position="70"/>
        <end position="160"/>
    </location>
</feature>
<name>G8Y3R4_PICSO</name>
<dbReference type="PANTHER" id="PTHR43718">
    <property type="entry name" value="LON PROTEASE"/>
    <property type="match status" value="1"/>
</dbReference>
<feature type="domain" description="Lon proteolytic" evidence="14">
    <location>
        <begin position="868"/>
        <end position="1056"/>
    </location>
</feature>
<dbReference type="GO" id="GO:0004176">
    <property type="term" value="F:ATP-dependent peptidase activity"/>
    <property type="evidence" value="ECO:0007669"/>
    <property type="project" value="UniProtKB-UniRule"/>
</dbReference>
<organism evidence="16 17">
    <name type="scientific">Pichia sorbitophila (strain ATCC MYA-4447 / BCRC 22081 / CBS 7064 / NBRC 10061 / NRRL Y-12695)</name>
    <name type="common">Hybrid yeast</name>
    <dbReference type="NCBI Taxonomy" id="559304"/>
    <lineage>
        <taxon>Eukaryota</taxon>
        <taxon>Fungi</taxon>
        <taxon>Dikarya</taxon>
        <taxon>Ascomycota</taxon>
        <taxon>Saccharomycotina</taxon>
        <taxon>Pichiomycetes</taxon>
        <taxon>Debaryomycetaceae</taxon>
        <taxon>Millerozyma</taxon>
    </lineage>
</organism>
<dbReference type="GO" id="GO:0006515">
    <property type="term" value="P:protein quality control for misfolded or incompletely synthesized proteins"/>
    <property type="evidence" value="ECO:0007669"/>
    <property type="project" value="UniProtKB-UniRule"/>
</dbReference>
<evidence type="ECO:0000256" key="4">
    <source>
        <dbReference type="ARBA" id="ARBA00022801"/>
    </source>
</evidence>
<dbReference type="GO" id="GO:0070407">
    <property type="term" value="P:oxidation-dependent protein catabolic process"/>
    <property type="evidence" value="ECO:0007669"/>
    <property type="project" value="UniProtKB-UniRule"/>
</dbReference>
<evidence type="ECO:0000256" key="10">
    <source>
        <dbReference type="HAMAP-Rule" id="MF_03120"/>
    </source>
</evidence>
<comment type="subcellular location">
    <subcellularLocation>
        <location evidence="1 10">Mitochondrion matrix</location>
    </subcellularLocation>
</comment>
<dbReference type="SUPFAM" id="SSF88697">
    <property type="entry name" value="PUA domain-like"/>
    <property type="match status" value="2"/>
</dbReference>
<feature type="active site" evidence="10 11">
    <location>
        <position position="962"/>
    </location>
</feature>
<evidence type="ECO:0000256" key="12">
    <source>
        <dbReference type="SAM" id="Coils"/>
    </source>
</evidence>
<dbReference type="Pfam" id="PF00004">
    <property type="entry name" value="AAA"/>
    <property type="match status" value="1"/>
</dbReference>
<dbReference type="CDD" id="cd19500">
    <property type="entry name" value="RecA-like_Lon"/>
    <property type="match status" value="1"/>
</dbReference>
<dbReference type="GO" id="GO:0043565">
    <property type="term" value="F:sequence-specific DNA binding"/>
    <property type="evidence" value="ECO:0007669"/>
    <property type="project" value="UniProtKB-UniRule"/>
</dbReference>
<evidence type="ECO:0000313" key="17">
    <source>
        <dbReference type="Proteomes" id="UP000005222"/>
    </source>
</evidence>
<evidence type="ECO:0000256" key="8">
    <source>
        <dbReference type="ARBA" id="ARBA00023128"/>
    </source>
</evidence>
<evidence type="ECO:0000313" key="16">
    <source>
        <dbReference type="EMBL" id="CCE85332.1"/>
    </source>
</evidence>
<dbReference type="Pfam" id="PF05362">
    <property type="entry name" value="Lon_C"/>
    <property type="match status" value="1"/>
</dbReference>
<dbReference type="Gene3D" id="1.20.58.1480">
    <property type="match status" value="1"/>
</dbReference>
<dbReference type="PROSITE" id="PS51787">
    <property type="entry name" value="LON_N"/>
    <property type="match status" value="1"/>
</dbReference>
<keyword evidence="17" id="KW-1185">Reference proteome</keyword>
<dbReference type="EC" id="3.4.21.53" evidence="10"/>
<dbReference type="Gene3D" id="1.20.5.5270">
    <property type="match status" value="1"/>
</dbReference>
<dbReference type="SUPFAM" id="SSF54211">
    <property type="entry name" value="Ribosomal protein S5 domain 2-like"/>
    <property type="match status" value="1"/>
</dbReference>
<dbReference type="STRING" id="559304.G8Y3R4"/>
<sequence>MLKPRRYARVPFWMSRSSALMTIRFASRVVNHNVPLLETDSPHLQLPPSLKQSILNIQSVDHVEDVLTRYFDGESKEEEKRDKETPNKNEETEEESEIKKEEDKETDEKKDNDVKENGVGPSGPLKPISGSAGGSSPPSGNNGDDPDDSNSQLPVDPVTGLYPPLLAIPMKDRPPLPGRPFAINITDPEVIKSIYTIIEKREPYFVLFHVRNNNEADTDVISSKSSVYDIGVHCQIIRHTTPRPGVFNVLGYPLERCKLEELTTPASKKTSKKAKNDDSENFPTSYLKGHKVSYASVRPIKDEPYDKASAEVRSLVESLKTLLSKLGGKNPLEKLQIKEGTDLINDPSKFADFVGSTIHGDPKKIQEILETLNIESRLSKALELLKVELKASLIKESTIHNLSTKADEYQTRLFIKEFIKELQKRAGITESEDKRTSKFDERLKHLKLTEEAMEAYNAEKAKMESQNEHSSELGVSERYLDWLTSIPWGVYSKDTFNITHAKDILERDHYGLKDVKERILEFISMGKISGKVDGKILCLTGPPGTGKTSIAKSIAEALNRKYVRIAMGGIQDVHEVKGHRRTYVGSIPGRIISALKQAKTSNPLMLIDEIDKLDLSRGGGAASAFLEILDPEQNNSFVDNYIDLKVDLSKVLFVCTANYIGNIPGPLRDRMEIIDVPGYTNNEKVEIAKKHLIPDVSRKANLDSTHVVIPSETIAKLVEKYCRESGLRNVKKLINRIFSKASLKIVEEVEKLEGVKEPAVEADKSDKSKTEAEAEAEATSSSESKEVPKDAKSSKEGSEVRFESQETGKDKDETTIDSEDKENEAEADHADEAVKFDIPETIKLEVSPNKLKDYIGPEIYTKDRVYDTLPPGVATGLSYSTSGNGDALYIESILTHPISSGAGQPGMHLTGSLKDVMKESASIAYSFVKSCMAKKFPENRFFEVADIHVHCPDGAIPKDGPSAGISFASSLISLALNHPLPPTFAMTGEITVTGRVLPVGGLREKILGAKRYGCNVVIFPKDIENELEEIPDEVKEGVRFIPVEWYDDVYNNLFQEISEQKGNEIWKEDFATLESKKKKKKSQGNL</sequence>
<feature type="active site" evidence="10 11">
    <location>
        <position position="1005"/>
    </location>
</feature>
<feature type="region of interest" description="Disordered" evidence="13">
    <location>
        <begin position="757"/>
        <end position="834"/>
    </location>
</feature>
<feature type="compositionally biased region" description="Basic and acidic residues" evidence="13">
    <location>
        <begin position="70"/>
        <end position="90"/>
    </location>
</feature>
<dbReference type="InterPro" id="IPR004815">
    <property type="entry name" value="Lon_bac/euk-typ"/>
</dbReference>
<evidence type="ECO:0000256" key="11">
    <source>
        <dbReference type="PROSITE-ProRule" id="PRU01122"/>
    </source>
</evidence>
<evidence type="ECO:0000259" key="15">
    <source>
        <dbReference type="PROSITE" id="PS51787"/>
    </source>
</evidence>
<dbReference type="InterPro" id="IPR046336">
    <property type="entry name" value="Lon_prtase_N_sf"/>
</dbReference>
<dbReference type="SUPFAM" id="SSF52540">
    <property type="entry name" value="P-loop containing nucleoside triphosphate hydrolases"/>
    <property type="match status" value="1"/>
</dbReference>
<dbReference type="InterPro" id="IPR027417">
    <property type="entry name" value="P-loop_NTPase"/>
</dbReference>
<feature type="compositionally biased region" description="Basic and acidic residues" evidence="13">
    <location>
        <begin position="97"/>
        <end position="116"/>
    </location>
</feature>
<dbReference type="GO" id="GO:0003697">
    <property type="term" value="F:single-stranded DNA binding"/>
    <property type="evidence" value="ECO:0007669"/>
    <property type="project" value="TreeGrafter"/>
</dbReference>
<feature type="domain" description="Lon N-terminal" evidence="15">
    <location>
        <begin position="165"/>
        <end position="389"/>
    </location>
</feature>
<dbReference type="Gene3D" id="3.40.50.300">
    <property type="entry name" value="P-loop containing nucleotide triphosphate hydrolases"/>
    <property type="match status" value="1"/>
</dbReference>
<dbReference type="PROSITE" id="PS51786">
    <property type="entry name" value="LON_PROTEOLYTIC"/>
    <property type="match status" value="1"/>
</dbReference>
<dbReference type="FunCoup" id="G8Y3R4">
    <property type="interactions" value="1605"/>
</dbReference>
<dbReference type="InParanoid" id="G8Y3R4"/>
<dbReference type="InterPro" id="IPR027065">
    <property type="entry name" value="Lon_Prtase"/>
</dbReference>
<proteinExistence type="inferred from homology"/>
<dbReference type="EMBL" id="FO082047">
    <property type="protein sequence ID" value="CCE85332.1"/>
    <property type="molecule type" value="Genomic_DNA"/>
</dbReference>
<dbReference type="InterPro" id="IPR003593">
    <property type="entry name" value="AAA+_ATPase"/>
</dbReference>
<dbReference type="eggNOG" id="KOG2004">
    <property type="taxonomic scope" value="Eukaryota"/>
</dbReference>